<reference evidence="1 2" key="1">
    <citation type="journal article" date="2014" name="Antonie Van Leeuwenhoek">
        <title>Fictibacillus enclensis sp. nov., isolated from marine sediment.</title>
        <authorList>
            <person name="Dastager S.G."/>
            <person name="Mawlankar R."/>
            <person name="Srinivasan K."/>
            <person name="Tang S.K."/>
            <person name="Lee J.C."/>
            <person name="Ramana V.V."/>
            <person name="Shouche Y.S."/>
        </authorList>
    </citation>
    <scope>NUCLEOTIDE SEQUENCE [LARGE SCALE GENOMIC DNA]</scope>
    <source>
        <strain evidence="1 2">NIO-1003</strain>
    </source>
</reference>
<dbReference type="AlphaFoldDB" id="A0A0V8J416"/>
<evidence type="ECO:0008006" key="3">
    <source>
        <dbReference type="Google" id="ProtNLM"/>
    </source>
</evidence>
<dbReference type="PANTHER" id="PTHR33639">
    <property type="entry name" value="THIOL-DISULFIDE OXIDOREDUCTASE DCC"/>
    <property type="match status" value="1"/>
</dbReference>
<dbReference type="Pfam" id="PF04134">
    <property type="entry name" value="DCC1-like"/>
    <property type="match status" value="1"/>
</dbReference>
<organism evidence="1 2">
    <name type="scientific">Fictibacillus enclensis</name>
    <dbReference type="NCBI Taxonomy" id="1017270"/>
    <lineage>
        <taxon>Bacteria</taxon>
        <taxon>Bacillati</taxon>
        <taxon>Bacillota</taxon>
        <taxon>Bacilli</taxon>
        <taxon>Bacillales</taxon>
        <taxon>Fictibacillaceae</taxon>
        <taxon>Fictibacillus</taxon>
    </lineage>
</organism>
<dbReference type="GO" id="GO:0015035">
    <property type="term" value="F:protein-disulfide reductase activity"/>
    <property type="evidence" value="ECO:0007669"/>
    <property type="project" value="InterPro"/>
</dbReference>
<dbReference type="InterPro" id="IPR052927">
    <property type="entry name" value="DCC_oxidoreductase"/>
</dbReference>
<dbReference type="Proteomes" id="UP000054099">
    <property type="component" value="Unassembled WGS sequence"/>
</dbReference>
<accession>A0A0V8J416</accession>
<name>A0A0V8J416_9BACL</name>
<comment type="caution">
    <text evidence="1">The sequence shown here is derived from an EMBL/GenBank/DDBJ whole genome shotgun (WGS) entry which is preliminary data.</text>
</comment>
<gene>
    <name evidence="1" type="ORF">AS030_16600</name>
</gene>
<dbReference type="RefSeq" id="WP_061973668.1">
    <property type="nucleotide sequence ID" value="NZ_FMAV01000003.1"/>
</dbReference>
<evidence type="ECO:0000313" key="2">
    <source>
        <dbReference type="Proteomes" id="UP000054099"/>
    </source>
</evidence>
<keyword evidence="2" id="KW-1185">Reference proteome</keyword>
<dbReference type="OrthoDB" id="9785438at2"/>
<sequence length="133" mass="15218">MRNGPVLLFDGVCNFCNSIVNFLIKQDKKGTISYGSLQSEAGKQILQHFLLPADSFESVVYIKDGEAYQKSDAAIVIARDLGGVWKLAVLAKFIPRRARDALYEWVARNRYKWFGKKDQCMIPSPEVRRRFID</sequence>
<dbReference type="EMBL" id="LNQN01000005">
    <property type="protein sequence ID" value="KSU81906.1"/>
    <property type="molecule type" value="Genomic_DNA"/>
</dbReference>
<protein>
    <recommendedName>
        <fullName evidence="3">Thiol-disulfide oxidoreductase</fullName>
    </recommendedName>
</protein>
<proteinExistence type="predicted"/>
<evidence type="ECO:0000313" key="1">
    <source>
        <dbReference type="EMBL" id="KSU81906.1"/>
    </source>
</evidence>
<dbReference type="InterPro" id="IPR007263">
    <property type="entry name" value="DCC1-like"/>
</dbReference>
<dbReference type="PANTHER" id="PTHR33639:SF2">
    <property type="entry name" value="DUF393 DOMAIN-CONTAINING PROTEIN"/>
    <property type="match status" value="1"/>
</dbReference>